<dbReference type="GeneID" id="54992479"/>
<gene>
    <name evidence="1" type="primary">12</name>
    <name evidence="1" type="ORF">PBI_HENDRIX_12</name>
</gene>
<evidence type="ECO:0000313" key="1">
    <source>
        <dbReference type="EMBL" id="AWN07683.1"/>
    </source>
</evidence>
<proteinExistence type="predicted"/>
<name>A0A2U8UUD7_9CAUD</name>
<dbReference type="KEGG" id="vg:54992479"/>
<accession>A0A2U8UUD7</accession>
<sequence length="71" mass="7813">MTGGDTPVHTVADLIQALKQRPSDQRAEMAISVDLETPGNDTTPTNIYVTGPDRVRTNRHGRIILTVRTDQ</sequence>
<organism evidence="1 2">
    <name type="scientific">Microbacterium phage Hendrix</name>
    <dbReference type="NCBI Taxonomy" id="2182341"/>
    <lineage>
        <taxon>Viruses</taxon>
        <taxon>Duplodnaviria</taxon>
        <taxon>Heunggongvirae</taxon>
        <taxon>Uroviricota</taxon>
        <taxon>Caudoviricetes</taxon>
        <taxon>Rogerhendrixvirus</taxon>
        <taxon>Rogerhendrixvirus hendrix</taxon>
    </lineage>
</organism>
<evidence type="ECO:0000313" key="2">
    <source>
        <dbReference type="Proteomes" id="UP000247284"/>
    </source>
</evidence>
<reference evidence="2" key="1">
    <citation type="submission" date="2018-04" db="EMBL/GenBank/DDBJ databases">
        <authorList>
            <person name="Go L.Y."/>
            <person name="Mitchell J.A."/>
        </authorList>
    </citation>
    <scope>NUCLEOTIDE SEQUENCE [LARGE SCALE GENOMIC DNA]</scope>
</reference>
<dbReference type="RefSeq" id="YP_009801950.1">
    <property type="nucleotide sequence ID" value="NC_047977.1"/>
</dbReference>
<protein>
    <submittedName>
        <fullName evidence="1">Uncharacterized protein</fullName>
    </submittedName>
</protein>
<keyword evidence="2" id="KW-1185">Reference proteome</keyword>
<dbReference type="Proteomes" id="UP000247284">
    <property type="component" value="Segment"/>
</dbReference>
<dbReference type="EMBL" id="MH183162">
    <property type="protein sequence ID" value="AWN07683.1"/>
    <property type="molecule type" value="Genomic_DNA"/>
</dbReference>